<evidence type="ECO:0000256" key="6">
    <source>
        <dbReference type="ARBA" id="ARBA00022840"/>
    </source>
</evidence>
<sequence length="501" mass="54540">MSDRELRRYLAALDHEALYRVVTVLKASDAEDTQLVFLTQALSDDQPADLYVRKLIVRSSGLGASYERLFQAQQSGSALSFFPRIFECYRNDTHLVVVMEYVKGDTLERYVADGRAGEWLAAQLFPSICEGVRQLHEGFDPPLIHRDLKPSNVMVRDRAPVIIDLGIARSFDPDAQADTQCFGTRTFAPPEQFGYQQTTVRSDVYALGMLLAYCLTGAELVAPGRVDAPALCTVSLPLRRVIARATAFDPQGRYPSVRSLQQTFSLAARNVRVKGNRWEEDAAPSAGGVDAASGPLRAAPVLDSPSVEPALDPLCTVPSCESPVPALPDSPGPESGASLAPDLPSVKLAPDLVHAACEPFAPRPPAPKPTDLLRTFRDGRARLRVQRPRGLWRLYDLGGVLWNMTLLFVGLTFAYGAVLSAVRGPNDGSPHSVAMVLAAGVCLPLWAAAAVFSLHSPFRLMRLFPALRRFTPRRKALMCLAVTAAAMVTILILMMVHALIA</sequence>
<keyword evidence="8" id="KW-0812">Transmembrane</keyword>
<organism evidence="10 11">
    <name type="scientific">Berryella wangjianweii</name>
    <dbReference type="NCBI Taxonomy" id="2734634"/>
    <lineage>
        <taxon>Bacteria</taxon>
        <taxon>Bacillati</taxon>
        <taxon>Actinomycetota</taxon>
        <taxon>Coriobacteriia</taxon>
        <taxon>Eggerthellales</taxon>
        <taxon>Eggerthellaceae</taxon>
        <taxon>Berryella</taxon>
    </lineage>
</organism>
<dbReference type="GO" id="GO:0005524">
    <property type="term" value="F:ATP binding"/>
    <property type="evidence" value="ECO:0007669"/>
    <property type="project" value="UniProtKB-KW"/>
</dbReference>
<evidence type="ECO:0000256" key="3">
    <source>
        <dbReference type="ARBA" id="ARBA00022679"/>
    </source>
</evidence>
<keyword evidence="6" id="KW-0067">ATP-binding</keyword>
<keyword evidence="11" id="KW-1185">Reference proteome</keyword>
<dbReference type="InterPro" id="IPR008271">
    <property type="entry name" value="Ser/Thr_kinase_AS"/>
</dbReference>
<evidence type="ECO:0000259" key="9">
    <source>
        <dbReference type="PROSITE" id="PS50011"/>
    </source>
</evidence>
<evidence type="ECO:0000313" key="11">
    <source>
        <dbReference type="Proteomes" id="UP000503297"/>
    </source>
</evidence>
<dbReference type="Proteomes" id="UP000503297">
    <property type="component" value="Chromosome"/>
</dbReference>
<keyword evidence="5 10" id="KW-0418">Kinase</keyword>
<feature type="transmembrane region" description="Helical" evidence="8">
    <location>
        <begin position="394"/>
        <end position="421"/>
    </location>
</feature>
<dbReference type="InterPro" id="IPR000719">
    <property type="entry name" value="Prot_kinase_dom"/>
</dbReference>
<keyword evidence="8" id="KW-0472">Membrane</keyword>
<reference evidence="11" key="1">
    <citation type="submission" date="2020-05" db="EMBL/GenBank/DDBJ databases">
        <title>Novel species in genus Nocardioides.</title>
        <authorList>
            <person name="Zhang G."/>
        </authorList>
    </citation>
    <scope>NUCLEOTIDE SEQUENCE [LARGE SCALE GENOMIC DNA]</scope>
    <source>
        <strain evidence="11">zg-1050</strain>
    </source>
</reference>
<dbReference type="GO" id="GO:0004674">
    <property type="term" value="F:protein serine/threonine kinase activity"/>
    <property type="evidence" value="ECO:0007669"/>
    <property type="project" value="UniProtKB-KW"/>
</dbReference>
<feature type="transmembrane region" description="Helical" evidence="8">
    <location>
        <begin position="433"/>
        <end position="455"/>
    </location>
</feature>
<gene>
    <name evidence="10" type="ORF">HLV38_05740</name>
</gene>
<accession>A0A6M8J108</accession>
<feature type="domain" description="Protein kinase" evidence="9">
    <location>
        <begin position="1"/>
        <end position="265"/>
    </location>
</feature>
<dbReference type="PROSITE" id="PS50011">
    <property type="entry name" value="PROTEIN_KINASE_DOM"/>
    <property type="match status" value="1"/>
</dbReference>
<keyword evidence="3" id="KW-0808">Transferase</keyword>
<dbReference type="RefSeq" id="WP_173164996.1">
    <property type="nucleotide sequence ID" value="NZ_CP053716.1"/>
</dbReference>
<dbReference type="KEGG" id="bwa:HLV38_05740"/>
<name>A0A6M8J108_9ACTN</name>
<feature type="transmembrane region" description="Helical" evidence="8">
    <location>
        <begin position="476"/>
        <end position="500"/>
    </location>
</feature>
<keyword evidence="8" id="KW-1133">Transmembrane helix</keyword>
<evidence type="ECO:0000256" key="7">
    <source>
        <dbReference type="SAM" id="MobiDB-lite"/>
    </source>
</evidence>
<evidence type="ECO:0000256" key="1">
    <source>
        <dbReference type="ARBA" id="ARBA00012513"/>
    </source>
</evidence>
<dbReference type="EMBL" id="CP053716">
    <property type="protein sequence ID" value="QKF07670.1"/>
    <property type="molecule type" value="Genomic_DNA"/>
</dbReference>
<dbReference type="SMART" id="SM00220">
    <property type="entry name" value="S_TKc"/>
    <property type="match status" value="1"/>
</dbReference>
<proteinExistence type="predicted"/>
<dbReference type="Gene3D" id="1.10.510.10">
    <property type="entry name" value="Transferase(Phosphotransferase) domain 1"/>
    <property type="match status" value="1"/>
</dbReference>
<evidence type="ECO:0000313" key="10">
    <source>
        <dbReference type="EMBL" id="QKF07670.1"/>
    </source>
</evidence>
<keyword evidence="2" id="KW-0723">Serine/threonine-protein kinase</keyword>
<keyword evidence="4" id="KW-0547">Nucleotide-binding</keyword>
<feature type="region of interest" description="Disordered" evidence="7">
    <location>
        <begin position="322"/>
        <end position="341"/>
    </location>
</feature>
<evidence type="ECO:0000256" key="5">
    <source>
        <dbReference type="ARBA" id="ARBA00022777"/>
    </source>
</evidence>
<dbReference type="Pfam" id="PF00069">
    <property type="entry name" value="Pkinase"/>
    <property type="match status" value="1"/>
</dbReference>
<dbReference type="AlphaFoldDB" id="A0A6M8J108"/>
<dbReference type="PANTHER" id="PTHR43289:SF6">
    <property type="entry name" value="SERINE_THREONINE-PROTEIN KINASE NEKL-3"/>
    <property type="match status" value="1"/>
</dbReference>
<dbReference type="InterPro" id="IPR011009">
    <property type="entry name" value="Kinase-like_dom_sf"/>
</dbReference>
<dbReference type="PROSITE" id="PS00108">
    <property type="entry name" value="PROTEIN_KINASE_ST"/>
    <property type="match status" value="1"/>
</dbReference>
<evidence type="ECO:0000256" key="2">
    <source>
        <dbReference type="ARBA" id="ARBA00022527"/>
    </source>
</evidence>
<dbReference type="EC" id="2.7.11.1" evidence="1"/>
<evidence type="ECO:0000256" key="4">
    <source>
        <dbReference type="ARBA" id="ARBA00022741"/>
    </source>
</evidence>
<evidence type="ECO:0000256" key="8">
    <source>
        <dbReference type="SAM" id="Phobius"/>
    </source>
</evidence>
<protein>
    <recommendedName>
        <fullName evidence="1">non-specific serine/threonine protein kinase</fullName>
        <ecNumber evidence="1">2.7.11.1</ecNumber>
    </recommendedName>
</protein>
<dbReference type="SUPFAM" id="SSF56112">
    <property type="entry name" value="Protein kinase-like (PK-like)"/>
    <property type="match status" value="1"/>
</dbReference>
<dbReference type="PANTHER" id="PTHR43289">
    <property type="entry name" value="MITOGEN-ACTIVATED PROTEIN KINASE KINASE KINASE 20-RELATED"/>
    <property type="match status" value="1"/>
</dbReference>